<protein>
    <submittedName>
        <fullName evidence="1">Uncharacterized protein</fullName>
    </submittedName>
</protein>
<reference evidence="1" key="1">
    <citation type="submission" date="2014-11" db="EMBL/GenBank/DDBJ databases">
        <authorList>
            <person name="Amaro Gonzalez C."/>
        </authorList>
    </citation>
    <scope>NUCLEOTIDE SEQUENCE</scope>
</reference>
<reference evidence="1" key="2">
    <citation type="journal article" date="2015" name="Fish Shellfish Immunol.">
        <title>Early steps in the European eel (Anguilla anguilla)-Vibrio vulnificus interaction in the gills: Role of the RtxA13 toxin.</title>
        <authorList>
            <person name="Callol A."/>
            <person name="Pajuelo D."/>
            <person name="Ebbesson L."/>
            <person name="Teles M."/>
            <person name="MacKenzie S."/>
            <person name="Amaro C."/>
        </authorList>
    </citation>
    <scope>NUCLEOTIDE SEQUENCE</scope>
</reference>
<sequence length="61" mass="6885">MCYVVIGGQLCSANRTAQGLAGIGMCEHKHRHTRVYSHTHTRTHTYTLVQTQELTFVIVDI</sequence>
<name>A0A0E9VYR3_ANGAN</name>
<dbReference type="AlphaFoldDB" id="A0A0E9VYR3"/>
<accession>A0A0E9VYR3</accession>
<dbReference type="EMBL" id="GBXM01025318">
    <property type="protein sequence ID" value="JAH83259.1"/>
    <property type="molecule type" value="Transcribed_RNA"/>
</dbReference>
<organism evidence="1">
    <name type="scientific">Anguilla anguilla</name>
    <name type="common">European freshwater eel</name>
    <name type="synonym">Muraena anguilla</name>
    <dbReference type="NCBI Taxonomy" id="7936"/>
    <lineage>
        <taxon>Eukaryota</taxon>
        <taxon>Metazoa</taxon>
        <taxon>Chordata</taxon>
        <taxon>Craniata</taxon>
        <taxon>Vertebrata</taxon>
        <taxon>Euteleostomi</taxon>
        <taxon>Actinopterygii</taxon>
        <taxon>Neopterygii</taxon>
        <taxon>Teleostei</taxon>
        <taxon>Anguilliformes</taxon>
        <taxon>Anguillidae</taxon>
        <taxon>Anguilla</taxon>
    </lineage>
</organism>
<proteinExistence type="predicted"/>
<evidence type="ECO:0000313" key="1">
    <source>
        <dbReference type="EMBL" id="JAH83259.1"/>
    </source>
</evidence>